<reference evidence="1" key="1">
    <citation type="submission" date="2019-02" db="EMBL/GenBank/DDBJ databases">
        <title>Genome of the parasitoid wasp Diachasma alloeum, an emerging model for ecological speciation and transitions to asexual reproduction.</title>
        <authorList>
            <person name="Robertson H.M."/>
            <person name="Walden K.K."/>
            <person name="Tvedte E.S."/>
            <person name="Hood G.R."/>
            <person name="Feder J.L."/>
            <person name="Forbes A.A."/>
            <person name="Logsdon J.M."/>
            <person name="Mcelroy K.E."/>
        </authorList>
    </citation>
    <scope>NUCLEOTIDE SEQUENCE [LARGE SCALE GENOMIC DNA]</scope>
    <source>
        <strain evidence="1">Michigan</strain>
    </source>
</reference>
<proteinExistence type="predicted"/>
<keyword evidence="2" id="KW-1185">Reference proteome</keyword>
<evidence type="ECO:0000313" key="1">
    <source>
        <dbReference type="EMBL" id="THK33069.1"/>
    </source>
</evidence>
<name>A0A4E0RLR2_9HYME</name>
<evidence type="ECO:0000313" key="2">
    <source>
        <dbReference type="Proteomes" id="UP000297026"/>
    </source>
</evidence>
<accession>A0A4E0RLR2</accession>
<dbReference type="Proteomes" id="UP000297026">
    <property type="component" value="Unassembled WGS sequence"/>
</dbReference>
<protein>
    <submittedName>
        <fullName evidence="1">Odorant binding protein</fullName>
    </submittedName>
</protein>
<gene>
    <name evidence="1" type="primary">Obp16</name>
    <name evidence="1" type="ORF">DALL_DALL000254</name>
</gene>
<sequence>MSHLKIDKL</sequence>
<organism evidence="1 2">
    <name type="scientific">Diachasma alloeum</name>
    <dbReference type="NCBI Taxonomy" id="454923"/>
    <lineage>
        <taxon>Eukaryota</taxon>
        <taxon>Metazoa</taxon>
        <taxon>Ecdysozoa</taxon>
        <taxon>Arthropoda</taxon>
        <taxon>Hexapoda</taxon>
        <taxon>Insecta</taxon>
        <taxon>Pterygota</taxon>
        <taxon>Neoptera</taxon>
        <taxon>Endopterygota</taxon>
        <taxon>Hymenoptera</taxon>
        <taxon>Apocrita</taxon>
        <taxon>Ichneumonoidea</taxon>
        <taxon>Braconidae</taxon>
        <taxon>Opiinae</taxon>
        <taxon>Diachasma</taxon>
    </lineage>
</organism>
<dbReference type="EMBL" id="ML158642">
    <property type="protein sequence ID" value="THK33069.1"/>
    <property type="molecule type" value="Genomic_DNA"/>
</dbReference>